<dbReference type="Gene3D" id="1.10.510.10">
    <property type="entry name" value="Transferase(Phosphotransferase) domain 1"/>
    <property type="match status" value="1"/>
</dbReference>
<keyword evidence="2 10" id="KW-0723">Serine/threonine-protein kinase</keyword>
<dbReference type="InterPro" id="IPR000719">
    <property type="entry name" value="Prot_kinase_dom"/>
</dbReference>
<dbReference type="AlphaFoldDB" id="A0A9P0DIH0"/>
<protein>
    <recommendedName>
        <fullName evidence="1">non-specific serine/threonine protein kinase</fullName>
        <ecNumber evidence="1">2.7.11.1</ecNumber>
    </recommendedName>
</protein>
<evidence type="ECO:0000256" key="5">
    <source>
        <dbReference type="ARBA" id="ARBA00022777"/>
    </source>
</evidence>
<reference evidence="12" key="1">
    <citation type="submission" date="2022-01" db="EMBL/GenBank/DDBJ databases">
        <authorList>
            <person name="King R."/>
        </authorList>
    </citation>
    <scope>NUCLEOTIDE SEQUENCE</scope>
</reference>
<gene>
    <name evidence="12" type="ORF">PHAECO_LOCUS3262</name>
</gene>
<comment type="catalytic activity">
    <reaction evidence="8">
        <text>L-seryl-[protein] + ATP = O-phospho-L-seryl-[protein] + ADP + H(+)</text>
        <dbReference type="Rhea" id="RHEA:17989"/>
        <dbReference type="Rhea" id="RHEA-COMP:9863"/>
        <dbReference type="Rhea" id="RHEA-COMP:11604"/>
        <dbReference type="ChEBI" id="CHEBI:15378"/>
        <dbReference type="ChEBI" id="CHEBI:29999"/>
        <dbReference type="ChEBI" id="CHEBI:30616"/>
        <dbReference type="ChEBI" id="CHEBI:83421"/>
        <dbReference type="ChEBI" id="CHEBI:456216"/>
        <dbReference type="EC" id="2.7.11.1"/>
    </reaction>
</comment>
<dbReference type="GO" id="GO:0005524">
    <property type="term" value="F:ATP binding"/>
    <property type="evidence" value="ECO:0007669"/>
    <property type="project" value="UniProtKB-UniRule"/>
</dbReference>
<keyword evidence="4 9" id="KW-0547">Nucleotide-binding</keyword>
<comment type="catalytic activity">
    <reaction evidence="7">
        <text>L-threonyl-[protein] + ATP = O-phospho-L-threonyl-[protein] + ADP + H(+)</text>
        <dbReference type="Rhea" id="RHEA:46608"/>
        <dbReference type="Rhea" id="RHEA-COMP:11060"/>
        <dbReference type="Rhea" id="RHEA-COMP:11605"/>
        <dbReference type="ChEBI" id="CHEBI:15378"/>
        <dbReference type="ChEBI" id="CHEBI:30013"/>
        <dbReference type="ChEBI" id="CHEBI:30616"/>
        <dbReference type="ChEBI" id="CHEBI:61977"/>
        <dbReference type="ChEBI" id="CHEBI:456216"/>
        <dbReference type="EC" id="2.7.11.1"/>
    </reaction>
</comment>
<dbReference type="SMART" id="SM00220">
    <property type="entry name" value="S_TKc"/>
    <property type="match status" value="1"/>
</dbReference>
<evidence type="ECO:0000313" key="12">
    <source>
        <dbReference type="EMBL" id="CAH1118751.1"/>
    </source>
</evidence>
<dbReference type="GO" id="GO:0004674">
    <property type="term" value="F:protein serine/threonine kinase activity"/>
    <property type="evidence" value="ECO:0007669"/>
    <property type="project" value="UniProtKB-KW"/>
</dbReference>
<dbReference type="PROSITE" id="PS00107">
    <property type="entry name" value="PROTEIN_KINASE_ATP"/>
    <property type="match status" value="1"/>
</dbReference>
<evidence type="ECO:0000256" key="6">
    <source>
        <dbReference type="ARBA" id="ARBA00022840"/>
    </source>
</evidence>
<dbReference type="InterPro" id="IPR011009">
    <property type="entry name" value="Kinase-like_dom_sf"/>
</dbReference>
<organism evidence="12 13">
    <name type="scientific">Phaedon cochleariae</name>
    <name type="common">Mustard beetle</name>
    <dbReference type="NCBI Taxonomy" id="80249"/>
    <lineage>
        <taxon>Eukaryota</taxon>
        <taxon>Metazoa</taxon>
        <taxon>Ecdysozoa</taxon>
        <taxon>Arthropoda</taxon>
        <taxon>Hexapoda</taxon>
        <taxon>Insecta</taxon>
        <taxon>Pterygota</taxon>
        <taxon>Neoptera</taxon>
        <taxon>Endopterygota</taxon>
        <taxon>Coleoptera</taxon>
        <taxon>Polyphaga</taxon>
        <taxon>Cucujiformia</taxon>
        <taxon>Chrysomeloidea</taxon>
        <taxon>Chrysomelidae</taxon>
        <taxon>Chrysomelinae</taxon>
        <taxon>Chrysomelini</taxon>
        <taxon>Phaedon</taxon>
    </lineage>
</organism>
<evidence type="ECO:0000313" key="13">
    <source>
        <dbReference type="Proteomes" id="UP001153737"/>
    </source>
</evidence>
<evidence type="ECO:0000259" key="11">
    <source>
        <dbReference type="PROSITE" id="PS50011"/>
    </source>
</evidence>
<keyword evidence="6 9" id="KW-0067">ATP-binding</keyword>
<evidence type="ECO:0000256" key="3">
    <source>
        <dbReference type="ARBA" id="ARBA00022679"/>
    </source>
</evidence>
<evidence type="ECO:0000256" key="4">
    <source>
        <dbReference type="ARBA" id="ARBA00022741"/>
    </source>
</evidence>
<dbReference type="Proteomes" id="UP001153737">
    <property type="component" value="Chromosome 12"/>
</dbReference>
<comment type="similarity">
    <text evidence="10">Belongs to the protein kinase superfamily.</text>
</comment>
<dbReference type="SUPFAM" id="SSF56112">
    <property type="entry name" value="Protein kinase-like (PK-like)"/>
    <property type="match status" value="1"/>
</dbReference>
<dbReference type="PROSITE" id="PS00108">
    <property type="entry name" value="PROTEIN_KINASE_ST"/>
    <property type="match status" value="1"/>
</dbReference>
<keyword evidence="3" id="KW-0808">Transferase</keyword>
<evidence type="ECO:0000256" key="7">
    <source>
        <dbReference type="ARBA" id="ARBA00047899"/>
    </source>
</evidence>
<evidence type="ECO:0000256" key="2">
    <source>
        <dbReference type="ARBA" id="ARBA00022527"/>
    </source>
</evidence>
<feature type="domain" description="Protein kinase" evidence="11">
    <location>
        <begin position="112"/>
        <end position="355"/>
    </location>
</feature>
<evidence type="ECO:0000256" key="10">
    <source>
        <dbReference type="RuleBase" id="RU000304"/>
    </source>
</evidence>
<sequence length="359" mass="40436">MGTPLKQLSAFLSPKVLSPQVLSPHSSRFLLVSKSDRKIVGNRLVSPINQKSNSAVKKLDFSTFKENRLLSDHVKINVTDFDKGIKASTRKKDILINTPNKYDIIRNGVEDDRFLNILGKGGFGKVVRAVHKGKTVAIKIIKRSQFTLREKNALDLSHSNIVKTLDVTENQMETFAIIIMEYFPFCENLEEKLSSAGEDLGENVVLQYAKDICEGLSHCHSRGILHLDVKPRNVLVCGSVCKICDFGNSMKVSEIEIPFIHQGTIHYTAPEILLGKLPSEESDIYSFGVLLWQILERRNPYSEIDNIDTVIYMVVKCKLRPDMIEPKNELSKLYQACWNSEPSNRPSLATISEVLSKNC</sequence>
<feature type="binding site" evidence="9">
    <location>
        <position position="139"/>
    </location>
    <ligand>
        <name>ATP</name>
        <dbReference type="ChEBI" id="CHEBI:30616"/>
    </ligand>
</feature>
<dbReference type="PANTHER" id="PTHR44329">
    <property type="entry name" value="SERINE/THREONINE-PROTEIN KINASE TNNI3K-RELATED"/>
    <property type="match status" value="1"/>
</dbReference>
<keyword evidence="5" id="KW-0418">Kinase</keyword>
<dbReference type="Pfam" id="PF00069">
    <property type="entry name" value="Pkinase"/>
    <property type="match status" value="1"/>
</dbReference>
<evidence type="ECO:0000256" key="1">
    <source>
        <dbReference type="ARBA" id="ARBA00012513"/>
    </source>
</evidence>
<dbReference type="EC" id="2.7.11.1" evidence="1"/>
<proteinExistence type="inferred from homology"/>
<dbReference type="PROSITE" id="PS50011">
    <property type="entry name" value="PROTEIN_KINASE_DOM"/>
    <property type="match status" value="1"/>
</dbReference>
<evidence type="ECO:0000256" key="9">
    <source>
        <dbReference type="PROSITE-ProRule" id="PRU10141"/>
    </source>
</evidence>
<name>A0A9P0DIH0_PHACE</name>
<dbReference type="OrthoDB" id="4062651at2759"/>
<evidence type="ECO:0000256" key="8">
    <source>
        <dbReference type="ARBA" id="ARBA00048679"/>
    </source>
</evidence>
<keyword evidence="13" id="KW-1185">Reference proteome</keyword>
<reference evidence="12" key="2">
    <citation type="submission" date="2022-10" db="EMBL/GenBank/DDBJ databases">
        <authorList>
            <consortium name="ENA_rothamsted_submissions"/>
            <consortium name="culmorum"/>
            <person name="King R."/>
        </authorList>
    </citation>
    <scope>NUCLEOTIDE SEQUENCE</scope>
</reference>
<dbReference type="InterPro" id="IPR017441">
    <property type="entry name" value="Protein_kinase_ATP_BS"/>
</dbReference>
<dbReference type="InterPro" id="IPR051681">
    <property type="entry name" value="Ser/Thr_Kinases-Pseudokinases"/>
</dbReference>
<dbReference type="PANTHER" id="PTHR44329:SF285">
    <property type="entry name" value="V-MOS MOLONEY MURINE SARCOMA VIRAL ONCO HOMOLOG"/>
    <property type="match status" value="1"/>
</dbReference>
<dbReference type="EMBL" id="OU896718">
    <property type="protein sequence ID" value="CAH1118751.1"/>
    <property type="molecule type" value="Genomic_DNA"/>
</dbReference>
<dbReference type="InterPro" id="IPR008271">
    <property type="entry name" value="Ser/Thr_kinase_AS"/>
</dbReference>
<accession>A0A9P0DIH0</accession>